<dbReference type="GO" id="GO:0005524">
    <property type="term" value="F:ATP binding"/>
    <property type="evidence" value="ECO:0007669"/>
    <property type="project" value="UniProtKB-UniRule"/>
</dbReference>
<dbReference type="InterPro" id="IPR000212">
    <property type="entry name" value="DNA_helicase_UvrD/REP"/>
</dbReference>
<reference evidence="13" key="1">
    <citation type="submission" date="2017-08" db="EMBL/GenBank/DDBJ databases">
        <authorList>
            <person name="Huang Z."/>
        </authorList>
    </citation>
    <scope>NUCLEOTIDE SEQUENCE [LARGE SCALE GENOMIC DNA]</scope>
    <source>
        <strain evidence="13">SA5d-4</strain>
    </source>
</reference>
<feature type="binding site" evidence="10">
    <location>
        <begin position="264"/>
        <end position="271"/>
    </location>
    <ligand>
        <name>ATP</name>
        <dbReference type="ChEBI" id="CHEBI:30616"/>
    </ligand>
</feature>
<evidence type="ECO:0000256" key="10">
    <source>
        <dbReference type="PROSITE-ProRule" id="PRU00560"/>
    </source>
</evidence>
<dbReference type="SUPFAM" id="SSF52540">
    <property type="entry name" value="P-loop containing nucleoside triphosphate hydrolases"/>
    <property type="match status" value="1"/>
</dbReference>
<comment type="caution">
    <text evidence="12">The sequence shown here is derived from an EMBL/GenBank/DDBJ whole genome shotgun (WGS) entry which is preliminary data.</text>
</comment>
<dbReference type="Pfam" id="PF13361">
    <property type="entry name" value="UvrD_C"/>
    <property type="match status" value="2"/>
</dbReference>
<dbReference type="EMBL" id="NPIA01000004">
    <property type="protein sequence ID" value="OZM56889.1"/>
    <property type="molecule type" value="Genomic_DNA"/>
</dbReference>
<dbReference type="InterPro" id="IPR013986">
    <property type="entry name" value="DExx_box_DNA_helicase_dom_sf"/>
</dbReference>
<evidence type="ECO:0000259" key="11">
    <source>
        <dbReference type="PROSITE" id="PS51198"/>
    </source>
</evidence>
<dbReference type="Gene3D" id="3.30.2310.20">
    <property type="entry name" value="RelE-like"/>
    <property type="match status" value="1"/>
</dbReference>
<dbReference type="InterPro" id="IPR027417">
    <property type="entry name" value="P-loop_NTPase"/>
</dbReference>
<dbReference type="GO" id="GO:0043138">
    <property type="term" value="F:3'-5' DNA helicase activity"/>
    <property type="evidence" value="ECO:0007669"/>
    <property type="project" value="UniProtKB-EC"/>
</dbReference>
<comment type="catalytic activity">
    <reaction evidence="7">
        <text>Couples ATP hydrolysis with the unwinding of duplex DNA by translocating in the 3'-5' direction.</text>
        <dbReference type="EC" id="5.6.2.4"/>
    </reaction>
</comment>
<dbReference type="AlphaFoldDB" id="A0A263BT67"/>
<evidence type="ECO:0000313" key="12">
    <source>
        <dbReference type="EMBL" id="OZM56889.1"/>
    </source>
</evidence>
<evidence type="ECO:0000256" key="9">
    <source>
        <dbReference type="ARBA" id="ARBA00048988"/>
    </source>
</evidence>
<dbReference type="SUPFAM" id="SSF143011">
    <property type="entry name" value="RelE-like"/>
    <property type="match status" value="1"/>
</dbReference>
<dbReference type="Gene3D" id="1.10.10.160">
    <property type="match status" value="1"/>
</dbReference>
<dbReference type="PROSITE" id="PS51198">
    <property type="entry name" value="UVRD_HELICASE_ATP_BIND"/>
    <property type="match status" value="1"/>
</dbReference>
<dbReference type="GO" id="GO:0003677">
    <property type="term" value="F:DNA binding"/>
    <property type="evidence" value="ECO:0007669"/>
    <property type="project" value="UniProtKB-KW"/>
</dbReference>
<evidence type="ECO:0000256" key="3">
    <source>
        <dbReference type="ARBA" id="ARBA00022801"/>
    </source>
</evidence>
<feature type="domain" description="UvrD-like helicase ATP-binding" evidence="11">
    <location>
        <begin position="243"/>
        <end position="517"/>
    </location>
</feature>
<name>A0A263BT67_9BACI</name>
<dbReference type="InterPro" id="IPR014016">
    <property type="entry name" value="UvrD-like_ATP-bd"/>
</dbReference>
<evidence type="ECO:0000256" key="2">
    <source>
        <dbReference type="ARBA" id="ARBA00022741"/>
    </source>
</evidence>
<evidence type="ECO:0000313" key="13">
    <source>
        <dbReference type="Proteomes" id="UP000217083"/>
    </source>
</evidence>
<dbReference type="GO" id="GO:0016887">
    <property type="term" value="F:ATP hydrolysis activity"/>
    <property type="evidence" value="ECO:0007669"/>
    <property type="project" value="RHEA"/>
</dbReference>
<dbReference type="InterPro" id="IPR035093">
    <property type="entry name" value="RelE/ParE_toxin_dom_sf"/>
</dbReference>
<dbReference type="RefSeq" id="WP_094924365.1">
    <property type="nucleotide sequence ID" value="NZ_NPIA01000004.1"/>
</dbReference>
<protein>
    <recommendedName>
        <fullName evidence="8">DNA 3'-5' helicase</fullName>
        <ecNumber evidence="8">5.6.2.4</ecNumber>
    </recommendedName>
</protein>
<keyword evidence="6" id="KW-0413">Isomerase</keyword>
<keyword evidence="4 10" id="KW-0347">Helicase</keyword>
<sequence length="708" mass="82412">MTQVAIHKDFLKAIYNIPRSQQKKVMEFTEKFRRDPTQASINYEPIHDMKDSKVRTVRIGLDYRAIIIHPQKGDVYLLVWVDHHDEAMRWAKNKVFEINENTGAIQVLDIEYINERKVKDVGENQDNGYYLFDKYSDKQLKKIGVPALLFPSIRNLKTEHEIDEISKHLPEEAYEGLLSLAAGFSFDQTMQELEYAFDSHLIDTDDFEKALEHPDTKRRFATLSSTEELMDILDAPLEKWRVFLHPSQKKLVTGEYKGSTRVLGGAGTGKTVVAMHRAKFLAEKMCNNSSDKILFLTFTSNLAKVIDNHLDSIVKGETRNNIEVTTVHSWSKRLLNRYRIYFNTVNEDNIEMAWREAYTSEELGFDLSFYKEEWEEVVQQHGINNVNDYLRIPRVGRGTRVSRLQRSQIWKVLEHYRNYLDQHQIKEWIDVVRDARKVIEQTNSIFPYKAIIVDEAQDLHQEDYKLMRMIVPEGDNDLFIVGDAHQRIYKNKVVLSHCGINIRGIRSKKLRINYRTTEEIRRWAVSILNGEEFDDLDGELDNQNGYKSLLYGSVPEVRHFNSKEEELNFINDFINTAILEGVELSNICIVTRSKKLLQQVYEPMLKNDNIPFIYLNPNENAYGEGIRLGTIHRVKGLEFSHLIISSVNDGIVPPISILKRTNDEISKNNTLLREKSLLYVAATRARDYLLVTSYNKQSELLVNLKKII</sequence>
<reference evidence="12 13" key="2">
    <citation type="submission" date="2017-09" db="EMBL/GenBank/DDBJ databases">
        <title>Bacillus patelloidae sp. nov., isolated from the intestinal tract of a marine limpet.</title>
        <authorList>
            <person name="Liu R."/>
            <person name="Dong C."/>
            <person name="Shao Z."/>
        </authorList>
    </citation>
    <scope>NUCLEOTIDE SEQUENCE [LARGE SCALE GENOMIC DNA]</scope>
    <source>
        <strain evidence="12 13">SA5d-4</strain>
    </source>
</reference>
<keyword evidence="2 10" id="KW-0547">Nucleotide-binding</keyword>
<organism evidence="12 13">
    <name type="scientific">Lottiidibacillus patelloidae</name>
    <dbReference type="NCBI Taxonomy" id="2670334"/>
    <lineage>
        <taxon>Bacteria</taxon>
        <taxon>Bacillati</taxon>
        <taxon>Bacillota</taxon>
        <taxon>Bacilli</taxon>
        <taxon>Bacillales</taxon>
        <taxon>Bacillaceae</taxon>
        <taxon>Lottiidibacillus</taxon>
    </lineage>
</organism>
<dbReference type="Proteomes" id="UP000217083">
    <property type="component" value="Unassembled WGS sequence"/>
</dbReference>
<evidence type="ECO:0000256" key="8">
    <source>
        <dbReference type="ARBA" id="ARBA00034808"/>
    </source>
</evidence>
<evidence type="ECO:0000256" key="6">
    <source>
        <dbReference type="ARBA" id="ARBA00023235"/>
    </source>
</evidence>
<comment type="similarity">
    <text evidence="1">Belongs to the helicase family. UvrD subfamily.</text>
</comment>
<gene>
    <name evidence="12" type="ORF">CIB95_08955</name>
</gene>
<dbReference type="PANTHER" id="PTHR11070">
    <property type="entry name" value="UVRD / RECB / PCRA DNA HELICASE FAMILY MEMBER"/>
    <property type="match status" value="1"/>
</dbReference>
<dbReference type="InterPro" id="IPR014017">
    <property type="entry name" value="DNA_helicase_UvrD-like_C"/>
</dbReference>
<keyword evidence="3 10" id="KW-0378">Hydrolase</keyword>
<evidence type="ECO:0000256" key="7">
    <source>
        <dbReference type="ARBA" id="ARBA00034617"/>
    </source>
</evidence>
<keyword evidence="5 10" id="KW-0067">ATP-binding</keyword>
<dbReference type="GO" id="GO:0000725">
    <property type="term" value="P:recombinational repair"/>
    <property type="evidence" value="ECO:0007669"/>
    <property type="project" value="TreeGrafter"/>
</dbReference>
<proteinExistence type="inferred from homology"/>
<comment type="catalytic activity">
    <reaction evidence="9">
        <text>ATP + H2O = ADP + phosphate + H(+)</text>
        <dbReference type="Rhea" id="RHEA:13065"/>
        <dbReference type="ChEBI" id="CHEBI:15377"/>
        <dbReference type="ChEBI" id="CHEBI:15378"/>
        <dbReference type="ChEBI" id="CHEBI:30616"/>
        <dbReference type="ChEBI" id="CHEBI:43474"/>
        <dbReference type="ChEBI" id="CHEBI:456216"/>
        <dbReference type="EC" id="5.6.2.4"/>
    </reaction>
</comment>
<dbReference type="PANTHER" id="PTHR11070:SF45">
    <property type="entry name" value="DNA 3'-5' HELICASE"/>
    <property type="match status" value="1"/>
</dbReference>
<dbReference type="EC" id="5.6.2.4" evidence="8"/>
<evidence type="ECO:0000256" key="1">
    <source>
        <dbReference type="ARBA" id="ARBA00009922"/>
    </source>
</evidence>
<accession>A0A263BT67</accession>
<evidence type="ECO:0000256" key="4">
    <source>
        <dbReference type="ARBA" id="ARBA00022806"/>
    </source>
</evidence>
<keyword evidence="13" id="KW-1185">Reference proteome</keyword>
<dbReference type="Pfam" id="PF00580">
    <property type="entry name" value="UvrD-helicase"/>
    <property type="match status" value="1"/>
</dbReference>
<dbReference type="Gene3D" id="3.40.50.300">
    <property type="entry name" value="P-loop containing nucleotide triphosphate hydrolases"/>
    <property type="match status" value="2"/>
</dbReference>
<evidence type="ECO:0000256" key="5">
    <source>
        <dbReference type="ARBA" id="ARBA00022840"/>
    </source>
</evidence>